<feature type="domain" description="Rod shape-determining protein MreC beta-barrel core" evidence="6">
    <location>
        <begin position="129"/>
        <end position="284"/>
    </location>
</feature>
<dbReference type="PIRSF" id="PIRSF038471">
    <property type="entry name" value="MreC"/>
    <property type="match status" value="1"/>
</dbReference>
<dbReference type="Gene3D" id="2.40.10.350">
    <property type="entry name" value="Rod shape-determining protein MreC, domain 2"/>
    <property type="match status" value="1"/>
</dbReference>
<evidence type="ECO:0000256" key="1">
    <source>
        <dbReference type="ARBA" id="ARBA00009369"/>
    </source>
</evidence>
<evidence type="ECO:0000256" key="4">
    <source>
        <dbReference type="ARBA" id="ARBA00032089"/>
    </source>
</evidence>
<evidence type="ECO:0000313" key="7">
    <source>
        <dbReference type="EMBL" id="MEK8131353.1"/>
    </source>
</evidence>
<proteinExistence type="inferred from homology"/>
<sequence>MGNKRLLILMLGLICFIVLMGLTYGKSGYQTWPGKFVKDTVSFVQGLIYKPTGAVVEYFQDIGRLRTVYEENRVLRETLSRYARDTTRLNDLELQNQSLMNDLGFTEQQKQMNKYKFRIAEVVQFIQQGKTITINLGAKDNIRTNMAVVSVEGLIGRVTEVAPFYSNVQLLTGIDDKASIDSKGTTLASKAIAVTSKGSVNESFGLIERYDPDTQMLVMTKIDRNDPLKVGDKIITSGAGLVFPRGIEIGTVVERKEGDLGITHVAMIKPLASFNHLREVFVVEVPELK</sequence>
<dbReference type="PANTHER" id="PTHR34138">
    <property type="entry name" value="CELL SHAPE-DETERMINING PROTEIN MREC"/>
    <property type="match status" value="1"/>
</dbReference>
<dbReference type="Gene3D" id="2.40.10.340">
    <property type="entry name" value="Rod shape-determining protein MreC, domain 1"/>
    <property type="match status" value="1"/>
</dbReference>
<dbReference type="EMBL" id="JBBPCC010000020">
    <property type="protein sequence ID" value="MEK8131353.1"/>
    <property type="molecule type" value="Genomic_DNA"/>
</dbReference>
<organism evidence="7 8">
    <name type="scientific">Paenibacillus filicis</name>
    <dbReference type="NCBI Taxonomy" id="669464"/>
    <lineage>
        <taxon>Bacteria</taxon>
        <taxon>Bacillati</taxon>
        <taxon>Bacillota</taxon>
        <taxon>Bacilli</taxon>
        <taxon>Bacillales</taxon>
        <taxon>Paenibacillaceae</taxon>
        <taxon>Paenibacillus</taxon>
    </lineage>
</organism>
<evidence type="ECO:0000313" key="8">
    <source>
        <dbReference type="Proteomes" id="UP001469365"/>
    </source>
</evidence>
<comment type="function">
    <text evidence="5">Involved in formation and maintenance of cell shape.</text>
</comment>
<evidence type="ECO:0000256" key="3">
    <source>
        <dbReference type="ARBA" id="ARBA00022960"/>
    </source>
</evidence>
<evidence type="ECO:0000259" key="6">
    <source>
        <dbReference type="Pfam" id="PF04085"/>
    </source>
</evidence>
<dbReference type="PANTHER" id="PTHR34138:SF1">
    <property type="entry name" value="CELL SHAPE-DETERMINING PROTEIN MREC"/>
    <property type="match status" value="1"/>
</dbReference>
<dbReference type="InterPro" id="IPR007221">
    <property type="entry name" value="MreC"/>
</dbReference>
<accession>A0ABU9DUC9</accession>
<protein>
    <recommendedName>
        <fullName evidence="2 5">Cell shape-determining protein MreC</fullName>
    </recommendedName>
    <alternativeName>
        <fullName evidence="4 5">Cell shape protein MreC</fullName>
    </alternativeName>
</protein>
<dbReference type="InterPro" id="IPR042175">
    <property type="entry name" value="Cell/Rod_MreC_2"/>
</dbReference>
<gene>
    <name evidence="7" type="primary">mreC</name>
    <name evidence="7" type="ORF">WMW72_25930</name>
</gene>
<comment type="caution">
    <text evidence="7">The sequence shown here is derived from an EMBL/GenBank/DDBJ whole genome shotgun (WGS) entry which is preliminary data.</text>
</comment>
<evidence type="ECO:0000256" key="2">
    <source>
        <dbReference type="ARBA" id="ARBA00013855"/>
    </source>
</evidence>
<keyword evidence="3 5" id="KW-0133">Cell shape</keyword>
<dbReference type="Proteomes" id="UP001469365">
    <property type="component" value="Unassembled WGS sequence"/>
</dbReference>
<dbReference type="InterPro" id="IPR055342">
    <property type="entry name" value="MreC_beta-barrel_core"/>
</dbReference>
<dbReference type="InterPro" id="IPR042177">
    <property type="entry name" value="Cell/Rod_1"/>
</dbReference>
<keyword evidence="8" id="KW-1185">Reference proteome</keyword>
<dbReference type="Pfam" id="PF04085">
    <property type="entry name" value="MreC"/>
    <property type="match status" value="1"/>
</dbReference>
<reference evidence="7 8" key="1">
    <citation type="submission" date="2024-04" db="EMBL/GenBank/DDBJ databases">
        <title>draft genome sequnece of Paenibacillus filicis.</title>
        <authorList>
            <person name="Kim D.-U."/>
        </authorList>
    </citation>
    <scope>NUCLEOTIDE SEQUENCE [LARGE SCALE GENOMIC DNA]</scope>
    <source>
        <strain evidence="7 8">KACC14197</strain>
    </source>
</reference>
<comment type="similarity">
    <text evidence="1 5">Belongs to the MreC family.</text>
</comment>
<evidence type="ECO:0000256" key="5">
    <source>
        <dbReference type="PIRNR" id="PIRNR038471"/>
    </source>
</evidence>
<name>A0ABU9DUC9_9BACL</name>
<dbReference type="NCBIfam" id="TIGR00219">
    <property type="entry name" value="mreC"/>
    <property type="match status" value="1"/>
</dbReference>